<proteinExistence type="inferred from homology"/>
<keyword evidence="5 8" id="KW-0378">Hydrolase</keyword>
<comment type="subcellular location">
    <subcellularLocation>
        <location evidence="1">Secreted</location>
        <location evidence="1">Cell wall</location>
    </subcellularLocation>
</comment>
<dbReference type="InterPro" id="IPR011050">
    <property type="entry name" value="Pectin_lyase_fold/virulence"/>
</dbReference>
<evidence type="ECO:0000256" key="8">
    <source>
        <dbReference type="RuleBase" id="RU361169"/>
    </source>
</evidence>
<protein>
    <recommendedName>
        <fullName evidence="12">Polygalacturonase</fullName>
    </recommendedName>
</protein>
<evidence type="ECO:0000313" key="11">
    <source>
        <dbReference type="Proteomes" id="UP001443914"/>
    </source>
</evidence>
<evidence type="ECO:0000256" key="4">
    <source>
        <dbReference type="ARBA" id="ARBA00022525"/>
    </source>
</evidence>
<reference evidence="10" key="1">
    <citation type="submission" date="2024-03" db="EMBL/GenBank/DDBJ databases">
        <title>WGS assembly of Saponaria officinalis var. Norfolk2.</title>
        <authorList>
            <person name="Jenkins J."/>
            <person name="Shu S."/>
            <person name="Grimwood J."/>
            <person name="Barry K."/>
            <person name="Goodstein D."/>
            <person name="Schmutz J."/>
            <person name="Leebens-Mack J."/>
            <person name="Osbourn A."/>
        </authorList>
    </citation>
    <scope>NUCLEOTIDE SEQUENCE [LARGE SCALE GENOMIC DNA]</scope>
    <source>
        <strain evidence="10">JIC</strain>
    </source>
</reference>
<keyword evidence="11" id="KW-1185">Reference proteome</keyword>
<feature type="chain" id="PRO_5043351471" description="Polygalacturonase" evidence="9">
    <location>
        <begin position="22"/>
        <end position="397"/>
    </location>
</feature>
<dbReference type="GO" id="GO:0005975">
    <property type="term" value="P:carbohydrate metabolic process"/>
    <property type="evidence" value="ECO:0007669"/>
    <property type="project" value="InterPro"/>
</dbReference>
<accession>A0AAW1LP70</accession>
<feature type="signal peptide" evidence="9">
    <location>
        <begin position="1"/>
        <end position="21"/>
    </location>
</feature>
<evidence type="ECO:0000313" key="10">
    <source>
        <dbReference type="EMBL" id="KAK9735809.1"/>
    </source>
</evidence>
<keyword evidence="7" id="KW-0961">Cell wall biogenesis/degradation</keyword>
<evidence type="ECO:0000256" key="2">
    <source>
        <dbReference type="ARBA" id="ARBA00008834"/>
    </source>
</evidence>
<dbReference type="InterPro" id="IPR000743">
    <property type="entry name" value="Glyco_hydro_28"/>
</dbReference>
<evidence type="ECO:0000256" key="6">
    <source>
        <dbReference type="ARBA" id="ARBA00023295"/>
    </source>
</evidence>
<keyword evidence="9" id="KW-0732">Signal</keyword>
<keyword evidence="4" id="KW-0964">Secreted</keyword>
<dbReference type="EMBL" id="JBDFQZ010000004">
    <property type="protein sequence ID" value="KAK9735809.1"/>
    <property type="molecule type" value="Genomic_DNA"/>
</dbReference>
<gene>
    <name evidence="10" type="ORF">RND81_04G229600</name>
</gene>
<dbReference type="SMART" id="SM00710">
    <property type="entry name" value="PbH1"/>
    <property type="match status" value="4"/>
</dbReference>
<name>A0AAW1LP70_SAPOF</name>
<comment type="similarity">
    <text evidence="2 8">Belongs to the glycosyl hydrolase 28 family.</text>
</comment>
<dbReference type="InterPro" id="IPR006626">
    <property type="entry name" value="PbH1"/>
</dbReference>
<dbReference type="AlphaFoldDB" id="A0AAW1LP70"/>
<comment type="caution">
    <text evidence="10">The sequence shown here is derived from an EMBL/GenBank/DDBJ whole genome shotgun (WGS) entry which is preliminary data.</text>
</comment>
<evidence type="ECO:0008006" key="12">
    <source>
        <dbReference type="Google" id="ProtNLM"/>
    </source>
</evidence>
<dbReference type="PANTHER" id="PTHR31375">
    <property type="match status" value="1"/>
</dbReference>
<keyword evidence="6 8" id="KW-0326">Glycosidase</keyword>
<dbReference type="GO" id="GO:0071555">
    <property type="term" value="P:cell wall organization"/>
    <property type="evidence" value="ECO:0007669"/>
    <property type="project" value="UniProtKB-KW"/>
</dbReference>
<dbReference type="Pfam" id="PF00295">
    <property type="entry name" value="Glyco_hydro_28"/>
    <property type="match status" value="1"/>
</dbReference>
<evidence type="ECO:0000256" key="5">
    <source>
        <dbReference type="ARBA" id="ARBA00022801"/>
    </source>
</evidence>
<dbReference type="Proteomes" id="UP001443914">
    <property type="component" value="Unassembled WGS sequence"/>
</dbReference>
<dbReference type="Gene3D" id="2.160.20.10">
    <property type="entry name" value="Single-stranded right-handed beta-helix, Pectin lyase-like"/>
    <property type="match status" value="1"/>
</dbReference>
<evidence type="ECO:0000256" key="3">
    <source>
        <dbReference type="ARBA" id="ARBA00022512"/>
    </source>
</evidence>
<sequence>MTNLFFVLFLSSLIHSHTSSASHNNSFLTRRFTSAPSAIVKKYNVVRHFGANNDGKTDTTQPFLNAWNAACSKSIPVQITVPMGYYFLNPLIFKGPCKSSVSFIIGGKFFTGNNYSSNHWISFMNVDGLLIKGGVLDANGKKLWDCKNAGRSCPKGAMSLSFISSKNIVIDGLTSANSQMFHIGMHLCENINMQGITISADGNSPNTDGIHLQDTKGVTITNSRIMTGDDCISMAGGIQNVWIENIFCGPGHACTIGSLGHDGEEGILVQNVTVKSTTFVSTQNGVRIKTLSTPINGNVKDIYFLGAIMKNARNPIFIDQNYCPSNTCEKGQGSGIQISNVVYKDIHGTSSSANIVIFNCSPKKPCNTLQLQDVKLSYQSGTSKYYGRFMPFFKIKR</sequence>
<evidence type="ECO:0000256" key="7">
    <source>
        <dbReference type="ARBA" id="ARBA00023316"/>
    </source>
</evidence>
<evidence type="ECO:0000256" key="9">
    <source>
        <dbReference type="SAM" id="SignalP"/>
    </source>
</evidence>
<dbReference type="InterPro" id="IPR012334">
    <property type="entry name" value="Pectin_lyas_fold"/>
</dbReference>
<dbReference type="SUPFAM" id="SSF51126">
    <property type="entry name" value="Pectin lyase-like"/>
    <property type="match status" value="1"/>
</dbReference>
<evidence type="ECO:0000256" key="1">
    <source>
        <dbReference type="ARBA" id="ARBA00004191"/>
    </source>
</evidence>
<dbReference type="GO" id="GO:0004650">
    <property type="term" value="F:polygalacturonase activity"/>
    <property type="evidence" value="ECO:0007669"/>
    <property type="project" value="InterPro"/>
</dbReference>
<organism evidence="10 11">
    <name type="scientific">Saponaria officinalis</name>
    <name type="common">Common soapwort</name>
    <name type="synonym">Lychnis saponaria</name>
    <dbReference type="NCBI Taxonomy" id="3572"/>
    <lineage>
        <taxon>Eukaryota</taxon>
        <taxon>Viridiplantae</taxon>
        <taxon>Streptophyta</taxon>
        <taxon>Embryophyta</taxon>
        <taxon>Tracheophyta</taxon>
        <taxon>Spermatophyta</taxon>
        <taxon>Magnoliopsida</taxon>
        <taxon>eudicotyledons</taxon>
        <taxon>Gunneridae</taxon>
        <taxon>Pentapetalae</taxon>
        <taxon>Caryophyllales</taxon>
        <taxon>Caryophyllaceae</taxon>
        <taxon>Caryophylleae</taxon>
        <taxon>Saponaria</taxon>
    </lineage>
</organism>
<keyword evidence="3" id="KW-0134">Cell wall</keyword>